<dbReference type="Gene3D" id="3.40.630.30">
    <property type="match status" value="1"/>
</dbReference>
<accession>A0A0M6ZIM6</accession>
<dbReference type="RefSeq" id="WP_208992835.1">
    <property type="nucleotide sequence ID" value="NZ_CXWC01000003.1"/>
</dbReference>
<feature type="domain" description="N-acetyltransferase" evidence="1">
    <location>
        <begin position="48"/>
        <end position="205"/>
    </location>
</feature>
<dbReference type="SUPFAM" id="SSF55729">
    <property type="entry name" value="Acyl-CoA N-acyltransferases (Nat)"/>
    <property type="match status" value="1"/>
</dbReference>
<dbReference type="Pfam" id="PF13302">
    <property type="entry name" value="Acetyltransf_3"/>
    <property type="match status" value="1"/>
</dbReference>
<dbReference type="InterPro" id="IPR000182">
    <property type="entry name" value="GNAT_dom"/>
</dbReference>
<evidence type="ECO:0000313" key="3">
    <source>
        <dbReference type="Proteomes" id="UP000049983"/>
    </source>
</evidence>
<gene>
    <name evidence="2" type="ORF">LA5096_01601</name>
</gene>
<dbReference type="GeneID" id="97669019"/>
<protein>
    <recommendedName>
        <fullName evidence="1">N-acetyltransferase domain-containing protein</fullName>
    </recommendedName>
</protein>
<dbReference type="PANTHER" id="PTHR43792:SF1">
    <property type="entry name" value="N-ACETYLTRANSFERASE DOMAIN-CONTAINING PROTEIN"/>
    <property type="match status" value="1"/>
</dbReference>
<dbReference type="EMBL" id="CXWC01000003">
    <property type="protein sequence ID" value="CTQ67886.1"/>
    <property type="molecule type" value="Genomic_DNA"/>
</dbReference>
<dbReference type="InterPro" id="IPR016181">
    <property type="entry name" value="Acyl_CoA_acyltransferase"/>
</dbReference>
<dbReference type="AlphaFoldDB" id="A0A0M6ZIM6"/>
<dbReference type="PROSITE" id="PS51186">
    <property type="entry name" value="GNAT"/>
    <property type="match status" value="1"/>
</dbReference>
<reference evidence="3" key="1">
    <citation type="submission" date="2015-07" db="EMBL/GenBank/DDBJ databases">
        <authorList>
            <person name="Rodrigo-Torres Lidia"/>
            <person name="Arahal R.David."/>
        </authorList>
    </citation>
    <scope>NUCLEOTIDE SEQUENCE [LARGE SCALE GENOMIC DNA]</scope>
    <source>
        <strain evidence="3">CECT 5096</strain>
    </source>
</reference>
<name>A0A0M6ZIM6_9HYPH</name>
<dbReference type="PANTHER" id="PTHR43792">
    <property type="entry name" value="GNAT FAMILY, PUTATIVE (AFU_ORTHOLOGUE AFUA_3G00765)-RELATED-RELATED"/>
    <property type="match status" value="1"/>
</dbReference>
<organism evidence="2 3">
    <name type="scientific">Roseibium album</name>
    <dbReference type="NCBI Taxonomy" id="311410"/>
    <lineage>
        <taxon>Bacteria</taxon>
        <taxon>Pseudomonadati</taxon>
        <taxon>Pseudomonadota</taxon>
        <taxon>Alphaproteobacteria</taxon>
        <taxon>Hyphomicrobiales</taxon>
        <taxon>Stappiaceae</taxon>
        <taxon>Roseibium</taxon>
    </lineage>
</organism>
<dbReference type="Proteomes" id="UP000049983">
    <property type="component" value="Unassembled WGS sequence"/>
</dbReference>
<proteinExistence type="predicted"/>
<evidence type="ECO:0000313" key="2">
    <source>
        <dbReference type="EMBL" id="CTQ67886.1"/>
    </source>
</evidence>
<dbReference type="STRING" id="311410.LA5095_04622"/>
<keyword evidence="3" id="KW-1185">Reference proteome</keyword>
<sequence>MSAARLPVQRHDWMQVPCEPADDILVIFGDSQSFGHNPVMHSLTTEQLVLRPPEDSDFEVYKSFFSNREASRYYGGPLRPDQAWRVLASHLGHWQLRGYGMWMIVPGESGEPVGGCGFVWPEGWPRRELTWWLMPEARGRGIAVEASRIAIRHAYDHYGWPRAETHMSDDNIAAKRLVQKLDGTEIAREIFPDGETRTVYELPRPD</sequence>
<evidence type="ECO:0000259" key="1">
    <source>
        <dbReference type="PROSITE" id="PS51186"/>
    </source>
</evidence>
<dbReference type="InterPro" id="IPR051531">
    <property type="entry name" value="N-acetyltransferase"/>
</dbReference>
<dbReference type="GO" id="GO:0016747">
    <property type="term" value="F:acyltransferase activity, transferring groups other than amino-acyl groups"/>
    <property type="evidence" value="ECO:0007669"/>
    <property type="project" value="InterPro"/>
</dbReference>